<dbReference type="EMBL" id="LSTQ01000001">
    <property type="protein sequence ID" value="OAH32595.1"/>
    <property type="molecule type" value="Genomic_DNA"/>
</dbReference>
<accession>A0A177IX56</accession>
<feature type="region of interest" description="Disordered" evidence="1">
    <location>
        <begin position="1"/>
        <end position="22"/>
    </location>
</feature>
<evidence type="ECO:0000313" key="2">
    <source>
        <dbReference type="EMBL" id="OAH32595.1"/>
    </source>
</evidence>
<dbReference type="RefSeq" id="WP_066837134.1">
    <property type="nucleotide sequence ID" value="NZ_LSTQ01000001.1"/>
</dbReference>
<reference evidence="3" key="1">
    <citation type="submission" date="2016-02" db="EMBL/GenBank/DDBJ databases">
        <authorList>
            <person name="Kaur G."/>
            <person name="Nair G.R."/>
            <person name="Mayilraj S."/>
        </authorList>
    </citation>
    <scope>NUCLEOTIDE SEQUENCE [LARGE SCALE GENOMIC DNA]</scope>
    <source>
        <strain evidence="3">GA-15</strain>
    </source>
</reference>
<gene>
    <name evidence="2" type="ORF">AYJ05_02725</name>
</gene>
<sequence length="103" mass="11635">MGRKSRRGKGSFRHARAQQTPRALPRDVAAFFGAETVEGPSWDFGRPYILRRVGAAGAKKNYVCPGCNGTIFAGMAHIVAWPQEGGGRVEERRHWHTRCWERR</sequence>
<dbReference type="Proteomes" id="UP000076947">
    <property type="component" value="Unassembled WGS sequence"/>
</dbReference>
<evidence type="ECO:0000313" key="3">
    <source>
        <dbReference type="Proteomes" id="UP000076947"/>
    </source>
</evidence>
<organism evidence="2 3">
    <name type="scientific">Corynebacterium stationis</name>
    <dbReference type="NCBI Taxonomy" id="1705"/>
    <lineage>
        <taxon>Bacteria</taxon>
        <taxon>Bacillati</taxon>
        <taxon>Actinomycetota</taxon>
        <taxon>Actinomycetes</taxon>
        <taxon>Mycobacteriales</taxon>
        <taxon>Corynebacteriaceae</taxon>
        <taxon>Corynebacterium</taxon>
    </lineage>
</organism>
<name>A0A177IX56_9CORY</name>
<dbReference type="AlphaFoldDB" id="A0A177IX56"/>
<dbReference type="STRING" id="1705.CA21670_07185"/>
<evidence type="ECO:0000256" key="1">
    <source>
        <dbReference type="SAM" id="MobiDB-lite"/>
    </source>
</evidence>
<dbReference type="OrthoDB" id="3381577at2"/>
<protein>
    <recommendedName>
        <fullName evidence="4">ATP/GTP-binding protein</fullName>
    </recommendedName>
</protein>
<feature type="compositionally biased region" description="Basic residues" evidence="1">
    <location>
        <begin position="1"/>
        <end position="16"/>
    </location>
</feature>
<comment type="caution">
    <text evidence="2">The sequence shown here is derived from an EMBL/GenBank/DDBJ whole genome shotgun (WGS) entry which is preliminary data.</text>
</comment>
<keyword evidence="3" id="KW-1185">Reference proteome</keyword>
<proteinExistence type="predicted"/>
<evidence type="ECO:0008006" key="4">
    <source>
        <dbReference type="Google" id="ProtNLM"/>
    </source>
</evidence>